<accession>A0ABR0GBA6</accession>
<dbReference type="RefSeq" id="XP_062742017.1">
    <property type="nucleotide sequence ID" value="XM_062890877.1"/>
</dbReference>
<dbReference type="Gene3D" id="3.40.630.10">
    <property type="entry name" value="Zn peptidases"/>
    <property type="match status" value="1"/>
</dbReference>
<dbReference type="PANTHER" id="PTHR11014">
    <property type="entry name" value="PEPTIDASE M20 FAMILY MEMBER"/>
    <property type="match status" value="1"/>
</dbReference>
<evidence type="ECO:0000256" key="1">
    <source>
        <dbReference type="ARBA" id="ARBA00006247"/>
    </source>
</evidence>
<proteinExistence type="inferred from homology"/>
<evidence type="ECO:0000313" key="4">
    <source>
        <dbReference type="Proteomes" id="UP001323405"/>
    </source>
</evidence>
<evidence type="ECO:0000259" key="2">
    <source>
        <dbReference type="Pfam" id="PF07687"/>
    </source>
</evidence>
<sequence length="445" mass="49157">MNPQPTAPRTPKSAAINGIIKEKQNRPDLETLKRLYQKLHADPELPGREEHTAHVVKTHLEALGFRVRARIGGHGVVGVLDNQRGPRGRTVLLKAELDALPIQEKTNLSYASTKRIKDPVDKKRKPVMHASGHDMHITMVLAAAALLQKAKKKWRGCLIVLFQPDSQGRGAKSMMESGLYDKFQFPNPNIVLCQHINNKSAGKLQLLRGNDLGERLSFLITIPGKGGHSTTPEGCINPILIASSLVPELQTMIQTLYNPNSPALVTCVRINAGHATNEIPDKAELTVEVRAFSGDMMKLLVEAIDLVVGKEFENAGVLKKKKTIQRLDQFVSPLINDPDALHKIGVQFEDYFGREQIQPMNLEMAMGKLGDDLAVLAREGIPHAYWTLRSTSPGIWDTYERDGRLHELPDTHTAEFAPAEEPTLSVGMEALAVAALTYLKTEGEF</sequence>
<feature type="domain" description="Peptidase M20 dimerisation" evidence="2">
    <location>
        <begin position="216"/>
        <end position="312"/>
    </location>
</feature>
<dbReference type="Gene3D" id="3.30.70.360">
    <property type="match status" value="1"/>
</dbReference>
<dbReference type="Pfam" id="PF07687">
    <property type="entry name" value="M20_dimer"/>
    <property type="match status" value="1"/>
</dbReference>
<dbReference type="Pfam" id="PF01546">
    <property type="entry name" value="Peptidase_M20"/>
    <property type="match status" value="1"/>
</dbReference>
<dbReference type="InterPro" id="IPR011650">
    <property type="entry name" value="Peptidase_M20_dimer"/>
</dbReference>
<dbReference type="EMBL" id="JAFFHA010000007">
    <property type="protein sequence ID" value="KAK4653042.1"/>
    <property type="molecule type" value="Genomic_DNA"/>
</dbReference>
<comment type="similarity">
    <text evidence="1">Belongs to the peptidase M20A family.</text>
</comment>
<protein>
    <recommendedName>
        <fullName evidence="2">Peptidase M20 dimerisation domain-containing protein</fullName>
    </recommendedName>
</protein>
<dbReference type="SUPFAM" id="SSF55031">
    <property type="entry name" value="Bacterial exopeptidase dimerisation domain"/>
    <property type="match status" value="1"/>
</dbReference>
<keyword evidence="4" id="KW-1185">Reference proteome</keyword>
<evidence type="ECO:0000313" key="3">
    <source>
        <dbReference type="EMBL" id="KAK4653042.1"/>
    </source>
</evidence>
<comment type="caution">
    <text evidence="3">The sequence shown here is derived from an EMBL/GenBank/DDBJ whole genome shotgun (WGS) entry which is preliminary data.</text>
</comment>
<dbReference type="SUPFAM" id="SSF53187">
    <property type="entry name" value="Zn-dependent exopeptidases"/>
    <property type="match status" value="1"/>
</dbReference>
<dbReference type="GeneID" id="87910784"/>
<dbReference type="NCBIfam" id="TIGR01891">
    <property type="entry name" value="amidohydrolases"/>
    <property type="match status" value="1"/>
</dbReference>
<dbReference type="InterPro" id="IPR036264">
    <property type="entry name" value="Bact_exopeptidase_dim_dom"/>
</dbReference>
<reference evidence="3 4" key="1">
    <citation type="journal article" date="2023" name="bioRxiv">
        <title>High-quality genome assemblies of four members of thePodospora anserinaspecies complex.</title>
        <authorList>
            <person name="Ament-Velasquez S.L."/>
            <person name="Vogan A.A."/>
            <person name="Wallerman O."/>
            <person name="Hartmann F."/>
            <person name="Gautier V."/>
            <person name="Silar P."/>
            <person name="Giraud T."/>
            <person name="Johannesson H."/>
        </authorList>
    </citation>
    <scope>NUCLEOTIDE SEQUENCE [LARGE SCALE GENOMIC DNA]</scope>
    <source>
        <strain evidence="3 4">CBS 415.72m</strain>
    </source>
</reference>
<gene>
    <name evidence="3" type="ORF">QC762_504540</name>
</gene>
<organism evidence="3 4">
    <name type="scientific">Podospora pseudocomata</name>
    <dbReference type="NCBI Taxonomy" id="2093779"/>
    <lineage>
        <taxon>Eukaryota</taxon>
        <taxon>Fungi</taxon>
        <taxon>Dikarya</taxon>
        <taxon>Ascomycota</taxon>
        <taxon>Pezizomycotina</taxon>
        <taxon>Sordariomycetes</taxon>
        <taxon>Sordariomycetidae</taxon>
        <taxon>Sordariales</taxon>
        <taxon>Podosporaceae</taxon>
        <taxon>Podospora</taxon>
    </lineage>
</organism>
<dbReference type="PANTHER" id="PTHR11014:SF63">
    <property type="entry name" value="METALLOPEPTIDASE, PUTATIVE (AFU_ORTHOLOGUE AFUA_6G09600)-RELATED"/>
    <property type="match status" value="1"/>
</dbReference>
<name>A0ABR0GBA6_9PEZI</name>
<dbReference type="Proteomes" id="UP001323405">
    <property type="component" value="Unassembled WGS sequence"/>
</dbReference>
<dbReference type="PIRSF" id="PIRSF005962">
    <property type="entry name" value="Pept_M20D_amidohydro"/>
    <property type="match status" value="1"/>
</dbReference>
<dbReference type="InterPro" id="IPR002933">
    <property type="entry name" value="Peptidase_M20"/>
</dbReference>
<dbReference type="InterPro" id="IPR017439">
    <property type="entry name" value="Amidohydrolase"/>
</dbReference>